<reference evidence="1" key="3">
    <citation type="submission" date="2015-04" db="UniProtKB">
        <authorList>
            <consortium name="EnsemblPlants"/>
        </authorList>
    </citation>
    <scope>IDENTIFICATION</scope>
</reference>
<protein>
    <recommendedName>
        <fullName evidence="3">F-box associated domain-containing protein</fullName>
    </recommendedName>
</protein>
<evidence type="ECO:0008006" key="3">
    <source>
        <dbReference type="Google" id="ProtNLM"/>
    </source>
</evidence>
<organism evidence="1 2">
    <name type="scientific">Leersia perrieri</name>
    <dbReference type="NCBI Taxonomy" id="77586"/>
    <lineage>
        <taxon>Eukaryota</taxon>
        <taxon>Viridiplantae</taxon>
        <taxon>Streptophyta</taxon>
        <taxon>Embryophyta</taxon>
        <taxon>Tracheophyta</taxon>
        <taxon>Spermatophyta</taxon>
        <taxon>Magnoliopsida</taxon>
        <taxon>Liliopsida</taxon>
        <taxon>Poales</taxon>
        <taxon>Poaceae</taxon>
        <taxon>BOP clade</taxon>
        <taxon>Oryzoideae</taxon>
        <taxon>Oryzeae</taxon>
        <taxon>Oryzinae</taxon>
        <taxon>Leersia</taxon>
    </lineage>
</organism>
<dbReference type="EnsemblPlants" id="LPERR07G05580.1">
    <property type="protein sequence ID" value="LPERR07G05580.1"/>
    <property type="gene ID" value="LPERR07G05580"/>
</dbReference>
<sequence length="164" mass="18304">MSGNVLKRIPIVKLSIGSVCCRHALTSFASLPVAKKYDRASNTYAFGLVASAAHYKMVCIVHLDLDFLDPSMHLCEVMILDESNHRTWRRKQCDPVIVSPGHTLRREGFMNSVVVYFMMDAGATEPAGVDAFSLETEERMPTIRGPESLQRLVGDEHYTRATSD</sequence>
<accession>A0A0D9WWK2</accession>
<dbReference type="STRING" id="77586.A0A0D9WWK2"/>
<reference evidence="2" key="2">
    <citation type="submission" date="2013-12" db="EMBL/GenBank/DDBJ databases">
        <authorList>
            <person name="Yu Y."/>
            <person name="Lee S."/>
            <person name="de Baynast K."/>
            <person name="Wissotski M."/>
            <person name="Liu L."/>
            <person name="Talag J."/>
            <person name="Goicoechea J."/>
            <person name="Angelova A."/>
            <person name="Jetty R."/>
            <person name="Kudrna D."/>
            <person name="Golser W."/>
            <person name="Rivera L."/>
            <person name="Zhang J."/>
            <person name="Wing R."/>
        </authorList>
    </citation>
    <scope>NUCLEOTIDE SEQUENCE</scope>
</reference>
<dbReference type="AlphaFoldDB" id="A0A0D9WWK2"/>
<dbReference type="HOGENOM" id="CLU_1621408_0_0_1"/>
<dbReference type="Gramene" id="LPERR07G05580.1">
    <property type="protein sequence ID" value="LPERR07G05580.1"/>
    <property type="gene ID" value="LPERR07G05580"/>
</dbReference>
<dbReference type="Proteomes" id="UP000032180">
    <property type="component" value="Chromosome 7"/>
</dbReference>
<evidence type="ECO:0000313" key="2">
    <source>
        <dbReference type="Proteomes" id="UP000032180"/>
    </source>
</evidence>
<evidence type="ECO:0000313" key="1">
    <source>
        <dbReference type="EnsemblPlants" id="LPERR07G05580.1"/>
    </source>
</evidence>
<name>A0A0D9WWK2_9ORYZ</name>
<proteinExistence type="predicted"/>
<keyword evidence="2" id="KW-1185">Reference proteome</keyword>
<reference evidence="1 2" key="1">
    <citation type="submission" date="2012-08" db="EMBL/GenBank/DDBJ databases">
        <title>Oryza genome evolution.</title>
        <authorList>
            <person name="Wing R.A."/>
        </authorList>
    </citation>
    <scope>NUCLEOTIDE SEQUENCE</scope>
</reference>